<accession>A0A9P0G2P9</accession>
<protein>
    <recommendedName>
        <fullName evidence="9">Major facilitator superfamily (MFS) profile domain-containing protein</fullName>
    </recommendedName>
</protein>
<dbReference type="GO" id="GO:0005886">
    <property type="term" value="C:plasma membrane"/>
    <property type="evidence" value="ECO:0007669"/>
    <property type="project" value="UniProtKB-SubCell"/>
</dbReference>
<feature type="transmembrane region" description="Helical" evidence="8">
    <location>
        <begin position="299"/>
        <end position="321"/>
    </location>
</feature>
<keyword evidence="4" id="KW-0762">Sugar transport</keyword>
<dbReference type="KEGG" id="btab:109040323"/>
<keyword evidence="5 8" id="KW-0812">Transmembrane</keyword>
<feature type="domain" description="Major facilitator superfamily (MFS) profile" evidence="9">
    <location>
        <begin position="33"/>
        <end position="484"/>
    </location>
</feature>
<keyword evidence="2" id="KW-0813">Transport</keyword>
<keyword evidence="7 8" id="KW-0472">Membrane</keyword>
<feature type="transmembrane region" description="Helical" evidence="8">
    <location>
        <begin position="333"/>
        <end position="353"/>
    </location>
</feature>
<evidence type="ECO:0000256" key="5">
    <source>
        <dbReference type="ARBA" id="ARBA00022692"/>
    </source>
</evidence>
<evidence type="ECO:0000313" key="10">
    <source>
        <dbReference type="EMBL" id="CAH0753196.1"/>
    </source>
</evidence>
<dbReference type="GO" id="GO:0022857">
    <property type="term" value="F:transmembrane transporter activity"/>
    <property type="evidence" value="ECO:0007669"/>
    <property type="project" value="InterPro"/>
</dbReference>
<dbReference type="EMBL" id="OU963862">
    <property type="protein sequence ID" value="CAH0753196.1"/>
    <property type="molecule type" value="Genomic_DNA"/>
</dbReference>
<dbReference type="Pfam" id="PF00083">
    <property type="entry name" value="Sugar_tr"/>
    <property type="match status" value="1"/>
</dbReference>
<gene>
    <name evidence="10" type="ORF">BEMITA_LOCUS562</name>
</gene>
<name>A0A9P0G2P9_BEMTA</name>
<dbReference type="InterPro" id="IPR036259">
    <property type="entry name" value="MFS_trans_sf"/>
</dbReference>
<feature type="transmembrane region" description="Helical" evidence="8">
    <location>
        <begin position="35"/>
        <end position="59"/>
    </location>
</feature>
<feature type="transmembrane region" description="Helical" evidence="8">
    <location>
        <begin position="129"/>
        <end position="149"/>
    </location>
</feature>
<evidence type="ECO:0000256" key="7">
    <source>
        <dbReference type="ARBA" id="ARBA00023136"/>
    </source>
</evidence>
<evidence type="ECO:0000256" key="6">
    <source>
        <dbReference type="ARBA" id="ARBA00022989"/>
    </source>
</evidence>
<sequence length="514" mass="57199">MEKLNESYGMQQVTIDTENTETKHKQNLRSTSAQLLATLAQNWLLLDIGLTFGVPPLVLGALHLNTGSGLSLNSSETSWLGSLPSICHLIGSLASGLFQEQFGRKGSMVLVNIPFFCSWLLLYHAESVLALYIAFITMGLCAGFCEAPLHSYCGEIAEPRLRGALSTLCVAATILGAVFMYLLGYFFEWRMAALISSSVPVITFLLTTQIPESPTFLLMRGKTEEARKALCWLRGWADPDEVKEEFQALINYTKQRVASLESSGGNKNASLKFKKPNDLKAQLSELTSDRILIPFRLEFFVTLNAGITSFVGFQPYQIIVYKELGYPNLGKEILIAGAVLVFLSSMGSLFFIRRFGKRKIALFSFGLSTMSILALGTYSSFRDDLLWIPGLYWAPLALILLMRFTLGFSIMPLPFQLLSEIFPPVGRGTASGISTAWAYLLTFSLTKTFLVMVAWLNLGNVFYLYGTCGVLGWVYFYFSLPETEGKSLEQIESYFTKNHDRKEKFSVGKSGHLK</sequence>
<dbReference type="AlphaFoldDB" id="A0A9P0G2P9"/>
<evidence type="ECO:0000256" key="8">
    <source>
        <dbReference type="SAM" id="Phobius"/>
    </source>
</evidence>
<dbReference type="Proteomes" id="UP001152759">
    <property type="component" value="Chromosome 1"/>
</dbReference>
<evidence type="ECO:0000256" key="3">
    <source>
        <dbReference type="ARBA" id="ARBA00022475"/>
    </source>
</evidence>
<dbReference type="InterPro" id="IPR005828">
    <property type="entry name" value="MFS_sugar_transport-like"/>
</dbReference>
<evidence type="ECO:0000256" key="2">
    <source>
        <dbReference type="ARBA" id="ARBA00022448"/>
    </source>
</evidence>
<feature type="transmembrane region" description="Helical" evidence="8">
    <location>
        <begin position="462"/>
        <end position="480"/>
    </location>
</feature>
<evidence type="ECO:0000256" key="1">
    <source>
        <dbReference type="ARBA" id="ARBA00004651"/>
    </source>
</evidence>
<feature type="transmembrane region" description="Helical" evidence="8">
    <location>
        <begin position="360"/>
        <end position="381"/>
    </location>
</feature>
<dbReference type="PANTHER" id="PTHR48021:SF39">
    <property type="entry name" value="MAJOR FACILITATOR SUPERFAMILY (MFS) PROFILE DOMAIN-CONTAINING PROTEIN"/>
    <property type="match status" value="1"/>
</dbReference>
<keyword evidence="11" id="KW-1185">Reference proteome</keyword>
<dbReference type="PROSITE" id="PS50850">
    <property type="entry name" value="MFS"/>
    <property type="match status" value="1"/>
</dbReference>
<evidence type="ECO:0000256" key="4">
    <source>
        <dbReference type="ARBA" id="ARBA00022597"/>
    </source>
</evidence>
<dbReference type="FunFam" id="1.20.1250.20:FF:000218">
    <property type="entry name" value="facilitated trehalose transporter Tret1"/>
    <property type="match status" value="1"/>
</dbReference>
<dbReference type="SUPFAM" id="SSF103473">
    <property type="entry name" value="MFS general substrate transporter"/>
    <property type="match status" value="1"/>
</dbReference>
<keyword evidence="6 8" id="KW-1133">Transmembrane helix</keyword>
<comment type="subcellular location">
    <subcellularLocation>
        <location evidence="1">Cell membrane</location>
        <topology evidence="1">Multi-pass membrane protein</topology>
    </subcellularLocation>
</comment>
<feature type="transmembrane region" description="Helical" evidence="8">
    <location>
        <begin position="436"/>
        <end position="456"/>
    </location>
</feature>
<feature type="transmembrane region" description="Helical" evidence="8">
    <location>
        <begin position="393"/>
        <end position="415"/>
    </location>
</feature>
<keyword evidence="3" id="KW-1003">Cell membrane</keyword>
<feature type="transmembrane region" description="Helical" evidence="8">
    <location>
        <begin position="161"/>
        <end position="183"/>
    </location>
</feature>
<organism evidence="10 11">
    <name type="scientific">Bemisia tabaci</name>
    <name type="common">Sweetpotato whitefly</name>
    <name type="synonym">Aleurodes tabaci</name>
    <dbReference type="NCBI Taxonomy" id="7038"/>
    <lineage>
        <taxon>Eukaryota</taxon>
        <taxon>Metazoa</taxon>
        <taxon>Ecdysozoa</taxon>
        <taxon>Arthropoda</taxon>
        <taxon>Hexapoda</taxon>
        <taxon>Insecta</taxon>
        <taxon>Pterygota</taxon>
        <taxon>Neoptera</taxon>
        <taxon>Paraneoptera</taxon>
        <taxon>Hemiptera</taxon>
        <taxon>Sternorrhyncha</taxon>
        <taxon>Aleyrodoidea</taxon>
        <taxon>Aleyrodidae</taxon>
        <taxon>Aleyrodinae</taxon>
        <taxon>Bemisia</taxon>
    </lineage>
</organism>
<feature type="transmembrane region" description="Helical" evidence="8">
    <location>
        <begin position="105"/>
        <end position="123"/>
    </location>
</feature>
<dbReference type="InterPro" id="IPR020846">
    <property type="entry name" value="MFS_dom"/>
</dbReference>
<dbReference type="InterPro" id="IPR050549">
    <property type="entry name" value="MFS_Trehalose_Transporter"/>
</dbReference>
<reference evidence="10" key="1">
    <citation type="submission" date="2021-12" db="EMBL/GenBank/DDBJ databases">
        <authorList>
            <person name="King R."/>
        </authorList>
    </citation>
    <scope>NUCLEOTIDE SEQUENCE</scope>
</reference>
<evidence type="ECO:0000313" key="11">
    <source>
        <dbReference type="Proteomes" id="UP001152759"/>
    </source>
</evidence>
<dbReference type="Gene3D" id="1.20.1250.20">
    <property type="entry name" value="MFS general substrate transporter like domains"/>
    <property type="match status" value="1"/>
</dbReference>
<evidence type="ECO:0000259" key="9">
    <source>
        <dbReference type="PROSITE" id="PS50850"/>
    </source>
</evidence>
<proteinExistence type="predicted"/>
<dbReference type="PANTHER" id="PTHR48021">
    <property type="match status" value="1"/>
</dbReference>